<evidence type="ECO:0000256" key="1">
    <source>
        <dbReference type="RuleBase" id="RU363090"/>
    </source>
</evidence>
<gene>
    <name evidence="2" type="ORF">NQ317_007097</name>
</gene>
<dbReference type="PANTHER" id="PTHR12400:SF21">
    <property type="entry name" value="KINASE"/>
    <property type="match status" value="1"/>
</dbReference>
<comment type="similarity">
    <text evidence="1">Belongs to the inositol phosphokinase (IPK) family.</text>
</comment>
<evidence type="ECO:0000313" key="3">
    <source>
        <dbReference type="Proteomes" id="UP001162164"/>
    </source>
</evidence>
<sequence length="188" mass="21701">MVYLLAEWGMGDPDIGKRSYVEPIAEFAETRVRPSNNDNEVDLFPLSNQVGGHTRLMVLDPSTICKPLNFRELDFYQNIQEQDIKYFVPKYKGVMQATLCSGGKMEKRYSPSFRDEHGRAKCDRKRKRGEEVLKMRIHHTGNPKDVLKSISQADNTNKQYFVMLEKHYVTLQPSLHTGPEDGHQAARR</sequence>
<name>A0ABQ9K704_9CUCU</name>
<dbReference type="Proteomes" id="UP001162164">
    <property type="component" value="Unassembled WGS sequence"/>
</dbReference>
<evidence type="ECO:0000313" key="2">
    <source>
        <dbReference type="EMBL" id="KAJ8985310.1"/>
    </source>
</evidence>
<comment type="caution">
    <text evidence="2">The sequence shown here is derived from an EMBL/GenBank/DDBJ whole genome shotgun (WGS) entry which is preliminary data.</text>
</comment>
<dbReference type="InterPro" id="IPR005522">
    <property type="entry name" value="IPK"/>
</dbReference>
<accession>A0ABQ9K704</accession>
<protein>
    <recommendedName>
        <fullName evidence="1">Kinase</fullName>
        <ecNumber evidence="1">2.7.-.-</ecNumber>
    </recommendedName>
</protein>
<dbReference type="EMBL" id="JAPWTJ010000017">
    <property type="protein sequence ID" value="KAJ8985310.1"/>
    <property type="molecule type" value="Genomic_DNA"/>
</dbReference>
<keyword evidence="1" id="KW-0418">Kinase</keyword>
<keyword evidence="3" id="KW-1185">Reference proteome</keyword>
<reference evidence="2" key="1">
    <citation type="journal article" date="2023" name="Insect Mol. Biol.">
        <title>Genome sequencing provides insights into the evolution of gene families encoding plant cell wall-degrading enzymes in longhorned beetles.</title>
        <authorList>
            <person name="Shin N.R."/>
            <person name="Okamura Y."/>
            <person name="Kirsch R."/>
            <person name="Pauchet Y."/>
        </authorList>
    </citation>
    <scope>NUCLEOTIDE SEQUENCE</scope>
    <source>
        <strain evidence="2">MMC_N1</strain>
    </source>
</reference>
<dbReference type="EC" id="2.7.-.-" evidence="1"/>
<keyword evidence="1" id="KW-0808">Transferase</keyword>
<dbReference type="SUPFAM" id="SSF56104">
    <property type="entry name" value="SAICAR synthase-like"/>
    <property type="match status" value="1"/>
</dbReference>
<dbReference type="PANTHER" id="PTHR12400">
    <property type="entry name" value="INOSITOL POLYPHOSPHATE KINASE"/>
    <property type="match status" value="1"/>
</dbReference>
<proteinExistence type="inferred from homology"/>
<organism evidence="2 3">
    <name type="scientific">Molorchus minor</name>
    <dbReference type="NCBI Taxonomy" id="1323400"/>
    <lineage>
        <taxon>Eukaryota</taxon>
        <taxon>Metazoa</taxon>
        <taxon>Ecdysozoa</taxon>
        <taxon>Arthropoda</taxon>
        <taxon>Hexapoda</taxon>
        <taxon>Insecta</taxon>
        <taxon>Pterygota</taxon>
        <taxon>Neoptera</taxon>
        <taxon>Endopterygota</taxon>
        <taxon>Coleoptera</taxon>
        <taxon>Polyphaga</taxon>
        <taxon>Cucujiformia</taxon>
        <taxon>Chrysomeloidea</taxon>
        <taxon>Cerambycidae</taxon>
        <taxon>Lamiinae</taxon>
        <taxon>Monochamini</taxon>
        <taxon>Molorchus</taxon>
    </lineage>
</organism>